<dbReference type="NCBIfam" id="TIGR02933">
    <property type="entry name" value="nifM_nitrog"/>
    <property type="match status" value="1"/>
</dbReference>
<evidence type="ECO:0000256" key="1">
    <source>
        <dbReference type="ARBA" id="ARBA00000971"/>
    </source>
</evidence>
<sequence length="290" mass="32526">MSELAATSAAISAASSPYLTLKHANAMFSATPEALTPEQRQQVSAVVARQHEIERRILSSPQAAHVVVDAAAIEHNLSEIAARFTTEAEFILDLARHGLSQQTLREDVERELRVEAVLDFISARIAPVSNLETEVFYYQHFERFQTPERRSLRHILVTINEDLKSNGREEALKRIESIHALLLKAPDRFAEQALRHSECPTAMQGGLLGQVPRGQLFPSLDAAAFEMRPASLSGVLESPMGFHILRCENIQPAGSLPLTQVRDKIREQMRQVRRQNKQRAWVKSLLQRAS</sequence>
<keyword evidence="4" id="KW-0732">Signal</keyword>
<dbReference type="InterPro" id="IPR046357">
    <property type="entry name" value="PPIase_dom_sf"/>
</dbReference>
<proteinExistence type="inferred from homology"/>
<keyword evidence="5 7" id="KW-0697">Rotamase</keyword>
<comment type="catalytic activity">
    <reaction evidence="1">
        <text>[protein]-peptidylproline (omega=180) = [protein]-peptidylproline (omega=0)</text>
        <dbReference type="Rhea" id="RHEA:16237"/>
        <dbReference type="Rhea" id="RHEA-COMP:10747"/>
        <dbReference type="Rhea" id="RHEA-COMP:10748"/>
        <dbReference type="ChEBI" id="CHEBI:83833"/>
        <dbReference type="ChEBI" id="CHEBI:83834"/>
        <dbReference type="EC" id="5.2.1.8"/>
    </reaction>
</comment>
<protein>
    <recommendedName>
        <fullName evidence="3">peptidylprolyl isomerase</fullName>
        <ecNumber evidence="3">5.2.1.8</ecNumber>
    </recommendedName>
</protein>
<dbReference type="Gene3D" id="3.10.50.40">
    <property type="match status" value="1"/>
</dbReference>
<evidence type="ECO:0000313" key="9">
    <source>
        <dbReference type="EMBL" id="MET7013941.1"/>
    </source>
</evidence>
<dbReference type="Proteomes" id="UP001549691">
    <property type="component" value="Unassembled WGS sequence"/>
</dbReference>
<dbReference type="PANTHER" id="PTHR47245:SF1">
    <property type="entry name" value="FOLDASE PROTEIN PRSA"/>
    <property type="match status" value="1"/>
</dbReference>
<name>A0ABV2TJ52_9RHOO</name>
<gene>
    <name evidence="9" type="primary">nifM</name>
    <name evidence="9" type="ORF">ABXR19_07050</name>
</gene>
<dbReference type="SUPFAM" id="SSF54534">
    <property type="entry name" value="FKBP-like"/>
    <property type="match status" value="1"/>
</dbReference>
<dbReference type="PROSITE" id="PS50198">
    <property type="entry name" value="PPIC_PPIASE_2"/>
    <property type="match status" value="1"/>
</dbReference>
<feature type="domain" description="PpiC" evidence="8">
    <location>
        <begin position="147"/>
        <end position="249"/>
    </location>
</feature>
<evidence type="ECO:0000256" key="5">
    <source>
        <dbReference type="ARBA" id="ARBA00023110"/>
    </source>
</evidence>
<dbReference type="EC" id="5.2.1.8" evidence="3"/>
<comment type="similarity">
    <text evidence="2">Belongs to the PpiC/parvulin rotamase family.</text>
</comment>
<keyword evidence="6 7" id="KW-0413">Isomerase</keyword>
<reference evidence="9 10" key="1">
    <citation type="submission" date="2024-07" db="EMBL/GenBank/DDBJ databases">
        <title>Uliginosibacterium flavum JJ3220;KACC:17644.</title>
        <authorList>
            <person name="Kim M.K."/>
        </authorList>
    </citation>
    <scope>NUCLEOTIDE SEQUENCE [LARGE SCALE GENOMIC DNA]</scope>
    <source>
        <strain evidence="9 10">KACC:17644</strain>
    </source>
</reference>
<evidence type="ECO:0000313" key="10">
    <source>
        <dbReference type="Proteomes" id="UP001549691"/>
    </source>
</evidence>
<evidence type="ECO:0000256" key="3">
    <source>
        <dbReference type="ARBA" id="ARBA00013194"/>
    </source>
</evidence>
<dbReference type="InterPro" id="IPR023058">
    <property type="entry name" value="PPIase_PpiC_CS"/>
</dbReference>
<dbReference type="InterPro" id="IPR000297">
    <property type="entry name" value="PPIase_PpiC"/>
</dbReference>
<organism evidence="9 10">
    <name type="scientific">Uliginosibacterium flavum</name>
    <dbReference type="NCBI Taxonomy" id="1396831"/>
    <lineage>
        <taxon>Bacteria</taxon>
        <taxon>Pseudomonadati</taxon>
        <taxon>Pseudomonadota</taxon>
        <taxon>Betaproteobacteria</taxon>
        <taxon>Rhodocyclales</taxon>
        <taxon>Zoogloeaceae</taxon>
        <taxon>Uliginosibacterium</taxon>
    </lineage>
</organism>
<dbReference type="EMBL" id="JBEWZI010000006">
    <property type="protein sequence ID" value="MET7013941.1"/>
    <property type="molecule type" value="Genomic_DNA"/>
</dbReference>
<evidence type="ECO:0000256" key="2">
    <source>
        <dbReference type="ARBA" id="ARBA00007656"/>
    </source>
</evidence>
<comment type="caution">
    <text evidence="9">The sequence shown here is derived from an EMBL/GenBank/DDBJ whole genome shotgun (WGS) entry which is preliminary data.</text>
</comment>
<dbReference type="SUPFAM" id="SSF109998">
    <property type="entry name" value="Triger factor/SurA peptide-binding domain-like"/>
    <property type="match status" value="1"/>
</dbReference>
<dbReference type="PANTHER" id="PTHR47245">
    <property type="entry name" value="PEPTIDYLPROLYL ISOMERASE"/>
    <property type="match status" value="1"/>
</dbReference>
<evidence type="ECO:0000256" key="7">
    <source>
        <dbReference type="PROSITE-ProRule" id="PRU00278"/>
    </source>
</evidence>
<keyword evidence="10" id="KW-1185">Reference proteome</keyword>
<dbReference type="PROSITE" id="PS01096">
    <property type="entry name" value="PPIC_PPIASE_1"/>
    <property type="match status" value="1"/>
</dbReference>
<evidence type="ECO:0000259" key="8">
    <source>
        <dbReference type="PROSITE" id="PS50198"/>
    </source>
</evidence>
<dbReference type="Pfam" id="PF00639">
    <property type="entry name" value="Rotamase"/>
    <property type="match status" value="1"/>
</dbReference>
<dbReference type="InterPro" id="IPR027304">
    <property type="entry name" value="Trigger_fact/SurA_dom_sf"/>
</dbReference>
<dbReference type="InterPro" id="IPR050245">
    <property type="entry name" value="PrsA_foldase"/>
</dbReference>
<evidence type="ECO:0000256" key="4">
    <source>
        <dbReference type="ARBA" id="ARBA00022729"/>
    </source>
</evidence>
<evidence type="ECO:0000256" key="6">
    <source>
        <dbReference type="ARBA" id="ARBA00023235"/>
    </source>
</evidence>
<dbReference type="InterPro" id="IPR014282">
    <property type="entry name" value="Nitrogen_fix_NifM"/>
</dbReference>
<dbReference type="RefSeq" id="WP_354600403.1">
    <property type="nucleotide sequence ID" value="NZ_JBEWZI010000006.1"/>
</dbReference>
<accession>A0ABV2TJ52</accession>